<accession>A0AAD6BK63</accession>
<protein>
    <submittedName>
        <fullName evidence="2">Uncharacterized protein</fullName>
    </submittedName>
</protein>
<evidence type="ECO:0000313" key="3">
    <source>
        <dbReference type="Proteomes" id="UP001219934"/>
    </source>
</evidence>
<dbReference type="EMBL" id="JAPTMU010000004">
    <property type="protein sequence ID" value="KAJ4944341.1"/>
    <property type="molecule type" value="Genomic_DNA"/>
</dbReference>
<reference evidence="2" key="1">
    <citation type="submission" date="2022-11" db="EMBL/GenBank/DDBJ databases">
        <title>Chromosome-level genome of Pogonophryne albipinna.</title>
        <authorList>
            <person name="Jo E."/>
        </authorList>
    </citation>
    <scope>NUCLEOTIDE SEQUENCE</scope>
    <source>
        <strain evidence="2">SGF0006</strain>
        <tissue evidence="2">Muscle</tissue>
    </source>
</reference>
<gene>
    <name evidence="2" type="ORF">JOQ06_012885</name>
</gene>
<feature type="non-terminal residue" evidence="2">
    <location>
        <position position="79"/>
    </location>
</feature>
<sequence length="79" mass="8691">RPVLSSGITAAERRNEGKRSLKGTRRGALIDVANPSLSRLLSCKMAELREQQLLFLGLQGRFLRGTDKAWPAADGNWIA</sequence>
<name>A0AAD6BK63_9TELE</name>
<feature type="non-terminal residue" evidence="2">
    <location>
        <position position="1"/>
    </location>
</feature>
<evidence type="ECO:0000313" key="2">
    <source>
        <dbReference type="EMBL" id="KAJ4944341.1"/>
    </source>
</evidence>
<feature type="region of interest" description="Disordered" evidence="1">
    <location>
        <begin position="1"/>
        <end position="22"/>
    </location>
</feature>
<proteinExistence type="predicted"/>
<dbReference type="AlphaFoldDB" id="A0AAD6BK63"/>
<evidence type="ECO:0000256" key="1">
    <source>
        <dbReference type="SAM" id="MobiDB-lite"/>
    </source>
</evidence>
<dbReference type="Proteomes" id="UP001219934">
    <property type="component" value="Unassembled WGS sequence"/>
</dbReference>
<keyword evidence="3" id="KW-1185">Reference proteome</keyword>
<comment type="caution">
    <text evidence="2">The sequence shown here is derived from an EMBL/GenBank/DDBJ whole genome shotgun (WGS) entry which is preliminary data.</text>
</comment>
<organism evidence="2 3">
    <name type="scientific">Pogonophryne albipinna</name>
    <dbReference type="NCBI Taxonomy" id="1090488"/>
    <lineage>
        <taxon>Eukaryota</taxon>
        <taxon>Metazoa</taxon>
        <taxon>Chordata</taxon>
        <taxon>Craniata</taxon>
        <taxon>Vertebrata</taxon>
        <taxon>Euteleostomi</taxon>
        <taxon>Actinopterygii</taxon>
        <taxon>Neopterygii</taxon>
        <taxon>Teleostei</taxon>
        <taxon>Neoteleostei</taxon>
        <taxon>Acanthomorphata</taxon>
        <taxon>Eupercaria</taxon>
        <taxon>Perciformes</taxon>
        <taxon>Notothenioidei</taxon>
        <taxon>Pogonophryne</taxon>
    </lineage>
</organism>